<evidence type="ECO:0000313" key="3">
    <source>
        <dbReference type="Proteomes" id="UP000229433"/>
    </source>
</evidence>
<comment type="caution">
    <text evidence="2">The sequence shown here is derived from an EMBL/GenBank/DDBJ whole genome shotgun (WGS) entry which is preliminary data.</text>
</comment>
<sequence length="174" mass="19792">MKNKELIFLLILIVSLLVLPMYSIGWEALHPESQIDVNIHDSYFIIPTLSAICVYIVFIIFSIYLFRALLQKFRNKIANLILIVSTMTLILIFTFLICLFRLWESTSSGYSSSTEGIATTQGNVWNFGFWMGLGIQLALIIVLAVTAYKTGRLFGQSQKDSVLLRFTGKESRHN</sequence>
<organism evidence="2 3">
    <name type="scientific">Leeuwenhoekiella nanhaiensis</name>
    <dbReference type="NCBI Taxonomy" id="1655491"/>
    <lineage>
        <taxon>Bacteria</taxon>
        <taxon>Pseudomonadati</taxon>
        <taxon>Bacteroidota</taxon>
        <taxon>Flavobacteriia</taxon>
        <taxon>Flavobacteriales</taxon>
        <taxon>Flavobacteriaceae</taxon>
        <taxon>Leeuwenhoekiella</taxon>
    </lineage>
</organism>
<reference evidence="2 3" key="1">
    <citation type="submission" date="2017-08" db="EMBL/GenBank/DDBJ databases">
        <title>The whole genome shortgun sequences of strain Leeuwenhoekiella nanhaiensis G18 from the South China Sea.</title>
        <authorList>
            <person name="Liu Q."/>
        </authorList>
    </citation>
    <scope>NUCLEOTIDE SEQUENCE [LARGE SCALE GENOMIC DNA]</scope>
    <source>
        <strain evidence="2 3">G18</strain>
    </source>
</reference>
<feature type="transmembrane region" description="Helical" evidence="1">
    <location>
        <begin position="78"/>
        <end position="103"/>
    </location>
</feature>
<dbReference type="RefSeq" id="WP_099646818.1">
    <property type="nucleotide sequence ID" value="NZ_KZ319293.1"/>
</dbReference>
<evidence type="ECO:0000256" key="1">
    <source>
        <dbReference type="SAM" id="Phobius"/>
    </source>
</evidence>
<feature type="transmembrane region" description="Helical" evidence="1">
    <location>
        <begin position="7"/>
        <end position="24"/>
    </location>
</feature>
<keyword evidence="1" id="KW-0812">Transmembrane</keyword>
<dbReference type="Proteomes" id="UP000229433">
    <property type="component" value="Unassembled WGS sequence"/>
</dbReference>
<feature type="transmembrane region" description="Helical" evidence="1">
    <location>
        <begin position="44"/>
        <end position="66"/>
    </location>
</feature>
<feature type="transmembrane region" description="Helical" evidence="1">
    <location>
        <begin position="127"/>
        <end position="148"/>
    </location>
</feature>
<name>A0A2G1VPX7_9FLAO</name>
<accession>A0A2G1VPX7</accession>
<keyword evidence="1" id="KW-1133">Transmembrane helix</keyword>
<proteinExistence type="predicted"/>
<gene>
    <name evidence="2" type="ORF">CJ305_13490</name>
</gene>
<keyword evidence="1" id="KW-0472">Membrane</keyword>
<evidence type="ECO:0000313" key="2">
    <source>
        <dbReference type="EMBL" id="PHQ28826.1"/>
    </source>
</evidence>
<dbReference type="EMBL" id="NQXA01000011">
    <property type="protein sequence ID" value="PHQ28826.1"/>
    <property type="molecule type" value="Genomic_DNA"/>
</dbReference>
<protein>
    <submittedName>
        <fullName evidence="2">Uncharacterized protein</fullName>
    </submittedName>
</protein>
<dbReference type="AlphaFoldDB" id="A0A2G1VPX7"/>
<dbReference type="OrthoDB" id="1454673at2"/>
<keyword evidence="3" id="KW-1185">Reference proteome</keyword>